<evidence type="ECO:0000313" key="1">
    <source>
        <dbReference type="EMBL" id="KAK3786772.1"/>
    </source>
</evidence>
<dbReference type="Proteomes" id="UP001283361">
    <property type="component" value="Unassembled WGS sequence"/>
</dbReference>
<dbReference type="EMBL" id="JAWDGP010001945">
    <property type="protein sequence ID" value="KAK3786772.1"/>
    <property type="molecule type" value="Genomic_DNA"/>
</dbReference>
<keyword evidence="2" id="KW-1185">Reference proteome</keyword>
<evidence type="ECO:0000313" key="2">
    <source>
        <dbReference type="Proteomes" id="UP001283361"/>
    </source>
</evidence>
<comment type="caution">
    <text evidence="1">The sequence shown here is derived from an EMBL/GenBank/DDBJ whole genome shotgun (WGS) entry which is preliminary data.</text>
</comment>
<accession>A0AAE1AFP7</accession>
<dbReference type="AlphaFoldDB" id="A0AAE1AFP7"/>
<sequence length="89" mass="10426">MLSYLINSEKVMLKYFEKGHTCTYMSTDSKQKQIEKELKNMGKVYLFDDFKTCVSKGKCSHGHVLRARVKVWYEPMLKEEVGKMPIPCL</sequence>
<name>A0AAE1AFP7_9GAST</name>
<proteinExistence type="predicted"/>
<organism evidence="1 2">
    <name type="scientific">Elysia crispata</name>
    <name type="common">lettuce slug</name>
    <dbReference type="NCBI Taxonomy" id="231223"/>
    <lineage>
        <taxon>Eukaryota</taxon>
        <taxon>Metazoa</taxon>
        <taxon>Spiralia</taxon>
        <taxon>Lophotrochozoa</taxon>
        <taxon>Mollusca</taxon>
        <taxon>Gastropoda</taxon>
        <taxon>Heterobranchia</taxon>
        <taxon>Euthyneura</taxon>
        <taxon>Panpulmonata</taxon>
        <taxon>Sacoglossa</taxon>
        <taxon>Placobranchoidea</taxon>
        <taxon>Plakobranchidae</taxon>
        <taxon>Elysia</taxon>
    </lineage>
</organism>
<reference evidence="1" key="1">
    <citation type="journal article" date="2023" name="G3 (Bethesda)">
        <title>A reference genome for the long-term kleptoplast-retaining sea slug Elysia crispata morphotype clarki.</title>
        <authorList>
            <person name="Eastman K.E."/>
            <person name="Pendleton A.L."/>
            <person name="Shaikh M.A."/>
            <person name="Suttiyut T."/>
            <person name="Ogas R."/>
            <person name="Tomko P."/>
            <person name="Gavelis G."/>
            <person name="Widhalm J.R."/>
            <person name="Wisecaver J.H."/>
        </authorList>
    </citation>
    <scope>NUCLEOTIDE SEQUENCE</scope>
    <source>
        <strain evidence="1">ECLA1</strain>
    </source>
</reference>
<gene>
    <name evidence="1" type="ORF">RRG08_000977</name>
</gene>
<protein>
    <submittedName>
        <fullName evidence="1">Uncharacterized protein</fullName>
    </submittedName>
</protein>